<evidence type="ECO:0000313" key="2">
    <source>
        <dbReference type="EMBL" id="SPD74144.1"/>
    </source>
</evidence>
<dbReference type="Pfam" id="PF03450">
    <property type="entry name" value="CO_deh_flav_C"/>
    <property type="match status" value="1"/>
</dbReference>
<feature type="domain" description="CO dehydrogenase flavoprotein C-terminal" evidence="1">
    <location>
        <begin position="2"/>
        <end position="81"/>
    </location>
</feature>
<gene>
    <name evidence="2" type="ORF">PITCH_A2050032</name>
</gene>
<dbReference type="SUPFAM" id="SSF55447">
    <property type="entry name" value="CO dehydrogenase flavoprotein C-terminal domain-like"/>
    <property type="match status" value="1"/>
</dbReference>
<dbReference type="AlphaFoldDB" id="A0A445MX85"/>
<reference evidence="2" key="1">
    <citation type="submission" date="2018-01" db="EMBL/GenBank/DDBJ databases">
        <authorList>
            <person name="Regsiter A."/>
            <person name="William W."/>
        </authorList>
    </citation>
    <scope>NUCLEOTIDE SEQUENCE</scope>
    <source>
        <strain evidence="2">TRIP AH-1</strain>
    </source>
</reference>
<dbReference type="InterPro" id="IPR005107">
    <property type="entry name" value="CO_DH_flav_C"/>
</dbReference>
<dbReference type="InterPro" id="IPR036683">
    <property type="entry name" value="CO_DH_flav_C_dom_sf"/>
</dbReference>
<organism evidence="2">
    <name type="scientific">uncultured Desulfobacterium sp</name>
    <dbReference type="NCBI Taxonomy" id="201089"/>
    <lineage>
        <taxon>Bacteria</taxon>
        <taxon>Pseudomonadati</taxon>
        <taxon>Thermodesulfobacteriota</taxon>
        <taxon>Desulfobacteria</taxon>
        <taxon>Desulfobacterales</taxon>
        <taxon>Desulfobacteriaceae</taxon>
        <taxon>Desulfobacterium</taxon>
        <taxon>environmental samples</taxon>
    </lineage>
</organism>
<dbReference type="EMBL" id="OJIN01000119">
    <property type="protein sequence ID" value="SPD74144.1"/>
    <property type="molecule type" value="Genomic_DNA"/>
</dbReference>
<proteinExistence type="predicted"/>
<name>A0A445MX85_9BACT</name>
<accession>A0A445MX85</accession>
<protein>
    <recommendedName>
        <fullName evidence="1">CO dehydrogenase flavoprotein C-terminal domain-containing protein</fullName>
    </recommendedName>
</protein>
<sequence length="82" mass="8616">MSVAAVLTASERHLSNDRIVVGAVAPVPYRAALAENVIKGEAINKALAEAAADDAFKNAVPLSCNKYKVEIAKALIKRAILT</sequence>
<dbReference type="Gene3D" id="3.30.390.50">
    <property type="entry name" value="CO dehydrogenase flavoprotein, C-terminal domain"/>
    <property type="match status" value="1"/>
</dbReference>
<evidence type="ECO:0000259" key="1">
    <source>
        <dbReference type="Pfam" id="PF03450"/>
    </source>
</evidence>